<sequence>MWVGSSCILRFEEIVVLDENKRELLDQKERKKVLDKALKAKQIDASLDPLRALWKVAFDRRSTIHNMALEIKDGKSLPPDSLRVLFELMDKHHIDFRASDYSVNLRSEFDQFQLSYMPKDMQKNIWLCMSKQQKNKFRERLGF</sequence>
<protein>
    <submittedName>
        <fullName evidence="1">Uncharacterized protein</fullName>
    </submittedName>
</protein>
<gene>
    <name evidence="1" type="ORF">AUQ44_01925</name>
</gene>
<organism evidence="1 2">
    <name type="scientific">Vibrio cidicii</name>
    <dbReference type="NCBI Taxonomy" id="1763883"/>
    <lineage>
        <taxon>Bacteria</taxon>
        <taxon>Pseudomonadati</taxon>
        <taxon>Pseudomonadota</taxon>
        <taxon>Gammaproteobacteria</taxon>
        <taxon>Vibrionales</taxon>
        <taxon>Vibrionaceae</taxon>
        <taxon>Vibrio</taxon>
    </lineage>
</organism>
<name>A0A151JFW6_9VIBR</name>
<dbReference type="AlphaFoldDB" id="A0A151JFW6"/>
<evidence type="ECO:0000313" key="1">
    <source>
        <dbReference type="EMBL" id="KYN24670.1"/>
    </source>
</evidence>
<dbReference type="EMBL" id="LOMK01000001">
    <property type="protein sequence ID" value="KYN24670.1"/>
    <property type="molecule type" value="Genomic_DNA"/>
</dbReference>
<proteinExistence type="predicted"/>
<accession>A0A151JFW6</accession>
<evidence type="ECO:0000313" key="2">
    <source>
        <dbReference type="Proteomes" id="UP000075349"/>
    </source>
</evidence>
<comment type="caution">
    <text evidence="1">The sequence shown here is derived from an EMBL/GenBank/DDBJ whole genome shotgun (WGS) entry which is preliminary data.</text>
</comment>
<dbReference type="Proteomes" id="UP000075349">
    <property type="component" value="Unassembled WGS sequence"/>
</dbReference>
<reference evidence="2" key="1">
    <citation type="submission" date="2015-12" db="EMBL/GenBank/DDBJ databases">
        <authorList>
            <person name="Tarr C.L."/>
            <person name="Gladney L.M."/>
        </authorList>
    </citation>
    <scope>NUCLEOTIDE SEQUENCE [LARGE SCALE GENOMIC DNA]</scope>
    <source>
        <strain evidence="2">2756-81</strain>
    </source>
</reference>